<evidence type="ECO:0000313" key="2">
    <source>
        <dbReference type="EMBL" id="KAA3470673.1"/>
    </source>
</evidence>
<organism evidence="2 3">
    <name type="scientific">Gossypium australe</name>
    <dbReference type="NCBI Taxonomy" id="47621"/>
    <lineage>
        <taxon>Eukaryota</taxon>
        <taxon>Viridiplantae</taxon>
        <taxon>Streptophyta</taxon>
        <taxon>Embryophyta</taxon>
        <taxon>Tracheophyta</taxon>
        <taxon>Spermatophyta</taxon>
        <taxon>Magnoliopsida</taxon>
        <taxon>eudicotyledons</taxon>
        <taxon>Gunneridae</taxon>
        <taxon>Pentapetalae</taxon>
        <taxon>rosids</taxon>
        <taxon>malvids</taxon>
        <taxon>Malvales</taxon>
        <taxon>Malvaceae</taxon>
        <taxon>Malvoideae</taxon>
        <taxon>Gossypium</taxon>
    </lineage>
</organism>
<gene>
    <name evidence="2" type="ORF">EPI10_016362</name>
</gene>
<dbReference type="PANTHER" id="PTHR15503:SF45">
    <property type="entry name" value="RNA-DIRECTED DNA POLYMERASE HOMOLOG"/>
    <property type="match status" value="1"/>
</dbReference>
<dbReference type="OrthoDB" id="996762at2759"/>
<evidence type="ECO:0000259" key="1">
    <source>
        <dbReference type="Pfam" id="PF24626"/>
    </source>
</evidence>
<sequence length="377" mass="43456">MDWLVENHVSLDCASKRVTLNTSIGKEIVMVGEHRDYLSNVVSTLVDEKLVCKGCKVYLASVLDTSVNGSAVKSIHTVREFLDVFLKGLTGLTSKHEVEFEINLLFGTASVSIAPYCMAPKELKIQIQDLLDHGFKRSSVSPWGALVLFLKKKGGSIRLCIDYQELNKLTVKNKYSQSEREIQILEHMLRCYVIEFEGSWEKYFSLTNQSIKISPHEALYGCKCRTLLYWSELSERKLVGTNLIWETKDKAKMIRECLKAALDRQKSYANLKRKYIEFKISENVFLNVPPWKKFLRFSIKWKINPRFIGLYEILERIGPEAEQLALPLKLEKIHNVFYVSTLRRYRSNPSHVISSNDVEFQPDLSYGSELLKILAQK</sequence>
<dbReference type="Proteomes" id="UP000325315">
    <property type="component" value="Unassembled WGS sequence"/>
</dbReference>
<proteinExistence type="predicted"/>
<reference evidence="3" key="1">
    <citation type="journal article" date="2019" name="Plant Biotechnol. J.">
        <title>Genome sequencing of the Australian wild diploid species Gossypium australe highlights disease resistance and delayed gland morphogenesis.</title>
        <authorList>
            <person name="Cai Y."/>
            <person name="Cai X."/>
            <person name="Wang Q."/>
            <person name="Wang P."/>
            <person name="Zhang Y."/>
            <person name="Cai C."/>
            <person name="Xu Y."/>
            <person name="Wang K."/>
            <person name="Zhou Z."/>
            <person name="Wang C."/>
            <person name="Geng S."/>
            <person name="Li B."/>
            <person name="Dong Q."/>
            <person name="Hou Y."/>
            <person name="Wang H."/>
            <person name="Ai P."/>
            <person name="Liu Z."/>
            <person name="Yi F."/>
            <person name="Sun M."/>
            <person name="An G."/>
            <person name="Cheng J."/>
            <person name="Zhang Y."/>
            <person name="Shi Q."/>
            <person name="Xie Y."/>
            <person name="Shi X."/>
            <person name="Chang Y."/>
            <person name="Huang F."/>
            <person name="Chen Y."/>
            <person name="Hong S."/>
            <person name="Mi L."/>
            <person name="Sun Q."/>
            <person name="Zhang L."/>
            <person name="Zhou B."/>
            <person name="Peng R."/>
            <person name="Zhang X."/>
            <person name="Liu F."/>
        </authorList>
    </citation>
    <scope>NUCLEOTIDE SEQUENCE [LARGE SCALE GENOMIC DNA]</scope>
    <source>
        <strain evidence="3">cv. PA1801</strain>
    </source>
</reference>
<dbReference type="InterPro" id="IPR043502">
    <property type="entry name" value="DNA/RNA_pol_sf"/>
</dbReference>
<dbReference type="InterPro" id="IPR032567">
    <property type="entry name" value="RTL1-rel"/>
</dbReference>
<dbReference type="Gene3D" id="3.10.10.10">
    <property type="entry name" value="HIV Type 1 Reverse Transcriptase, subunit A, domain 1"/>
    <property type="match status" value="1"/>
</dbReference>
<evidence type="ECO:0000313" key="3">
    <source>
        <dbReference type="Proteomes" id="UP000325315"/>
    </source>
</evidence>
<dbReference type="Pfam" id="PF24626">
    <property type="entry name" value="SH3_Tf2-1"/>
    <property type="match status" value="1"/>
</dbReference>
<comment type="caution">
    <text evidence="2">The sequence shown here is derived from an EMBL/GenBank/DDBJ whole genome shotgun (WGS) entry which is preliminary data.</text>
</comment>
<dbReference type="InterPro" id="IPR056924">
    <property type="entry name" value="SH3_Tf2-1"/>
</dbReference>
<dbReference type="AlphaFoldDB" id="A0A5B6VNN1"/>
<name>A0A5B6VNN1_9ROSI</name>
<protein>
    <submittedName>
        <fullName evidence="2">Retrotransposon gag protein</fullName>
    </submittedName>
</protein>
<dbReference type="EMBL" id="SMMG02000006">
    <property type="protein sequence ID" value="KAA3470673.1"/>
    <property type="molecule type" value="Genomic_DNA"/>
</dbReference>
<dbReference type="PANTHER" id="PTHR15503">
    <property type="entry name" value="LDOC1 RELATED"/>
    <property type="match status" value="1"/>
</dbReference>
<accession>A0A5B6VNN1</accession>
<keyword evidence="3" id="KW-1185">Reference proteome</keyword>
<feature type="domain" description="Tf2-1-like SH3-like" evidence="1">
    <location>
        <begin position="283"/>
        <end position="346"/>
    </location>
</feature>
<dbReference type="SUPFAM" id="SSF56672">
    <property type="entry name" value="DNA/RNA polymerases"/>
    <property type="match status" value="1"/>
</dbReference>